<dbReference type="GO" id="GO:0008270">
    <property type="term" value="F:zinc ion binding"/>
    <property type="evidence" value="ECO:0007669"/>
    <property type="project" value="UniProtKB-KW"/>
</dbReference>
<proteinExistence type="predicted"/>
<gene>
    <name evidence="8" type="ORF">AAFF_G00112640</name>
</gene>
<dbReference type="PROSITE" id="PS00518">
    <property type="entry name" value="ZF_RING_1"/>
    <property type="match status" value="1"/>
</dbReference>
<keyword evidence="9" id="KW-1185">Reference proteome</keyword>
<evidence type="ECO:0000259" key="6">
    <source>
        <dbReference type="PROSITE" id="PS50089"/>
    </source>
</evidence>
<feature type="domain" description="C3H1-type" evidence="7">
    <location>
        <begin position="188"/>
        <end position="216"/>
    </location>
</feature>
<dbReference type="Pfam" id="PF00642">
    <property type="entry name" value="zf-CCCH"/>
    <property type="match status" value="1"/>
</dbReference>
<reference evidence="8" key="1">
    <citation type="journal article" date="2023" name="Science">
        <title>Genome structures resolve the early diversification of teleost fishes.</title>
        <authorList>
            <person name="Parey E."/>
            <person name="Louis A."/>
            <person name="Montfort J."/>
            <person name="Bouchez O."/>
            <person name="Roques C."/>
            <person name="Iampietro C."/>
            <person name="Lluch J."/>
            <person name="Castinel A."/>
            <person name="Donnadieu C."/>
            <person name="Desvignes T."/>
            <person name="Floi Bucao C."/>
            <person name="Jouanno E."/>
            <person name="Wen M."/>
            <person name="Mejri S."/>
            <person name="Dirks R."/>
            <person name="Jansen H."/>
            <person name="Henkel C."/>
            <person name="Chen W.J."/>
            <person name="Zahm M."/>
            <person name="Cabau C."/>
            <person name="Klopp C."/>
            <person name="Thompson A.W."/>
            <person name="Robinson-Rechavi M."/>
            <person name="Braasch I."/>
            <person name="Lecointre G."/>
            <person name="Bobe J."/>
            <person name="Postlethwait J.H."/>
            <person name="Berthelot C."/>
            <person name="Roest Crollius H."/>
            <person name="Guiguen Y."/>
        </authorList>
    </citation>
    <scope>NUCLEOTIDE SEQUENCE</scope>
    <source>
        <strain evidence="8">NC1722</strain>
    </source>
</reference>
<dbReference type="InterPro" id="IPR039971">
    <property type="entry name" value="CWC24-like"/>
</dbReference>
<feature type="domain" description="RING-type" evidence="6">
    <location>
        <begin position="254"/>
        <end position="292"/>
    </location>
</feature>
<dbReference type="EMBL" id="JAINUG010000176">
    <property type="protein sequence ID" value="KAJ8389979.1"/>
    <property type="molecule type" value="Genomic_DNA"/>
</dbReference>
<dbReference type="SMART" id="SM00356">
    <property type="entry name" value="ZnF_C3H1"/>
    <property type="match status" value="1"/>
</dbReference>
<protein>
    <recommendedName>
        <fullName evidence="10">RING finger protein 113A</fullName>
    </recommendedName>
</protein>
<evidence type="ECO:0000256" key="4">
    <source>
        <dbReference type="PROSITE-ProRule" id="PRU00723"/>
    </source>
</evidence>
<dbReference type="AlphaFoldDB" id="A0AAD7RT98"/>
<keyword evidence="2 4" id="KW-0863">Zinc-finger</keyword>
<dbReference type="InterPro" id="IPR013083">
    <property type="entry name" value="Znf_RING/FYVE/PHD"/>
</dbReference>
<dbReference type="InterPro" id="IPR001841">
    <property type="entry name" value="Znf_RING"/>
</dbReference>
<dbReference type="Proteomes" id="UP001221898">
    <property type="component" value="Unassembled WGS sequence"/>
</dbReference>
<keyword evidence="1 4" id="KW-0479">Metal-binding</keyword>
<dbReference type="FunFam" id="3.30.40.10:FF:000045">
    <property type="entry name" value="RING finger protein 113A"/>
    <property type="match status" value="1"/>
</dbReference>
<name>A0AAD7RT98_9TELE</name>
<feature type="region of interest" description="Disordered" evidence="5">
    <location>
        <begin position="20"/>
        <end position="81"/>
    </location>
</feature>
<sequence>MADSGEPKATCTFLFKKTSKKFAARKRKASDSEKSGNSDEDNRTVIRRHKKASVSNPMIQKGSKAEREKLSSSDDDTEEKKVTVAYKSTRSAKPEGPEDMGATAVYELDTERDKDAQAIFERSQKIQDLILSNGELVGKEDDKIYRGMNNYQKFIKPKDSTMGNASSGMVRKGPIRAPEHLRATVRWDYQPDICKDYKETGFCGFGDSCKFLHDRSDYKHGWQIERELDEGRYGANDEENYEVSSDDEDLPFKCFICRSSFKNPVITKCRHYFCESCALQHYRKSKRCYVCNVQTNGVFNPAKELMSKIQKHQAQMDQPPSEDED</sequence>
<dbReference type="Gene3D" id="3.30.40.10">
    <property type="entry name" value="Zinc/RING finger domain, C3HC4 (zinc finger)"/>
    <property type="match status" value="1"/>
</dbReference>
<evidence type="ECO:0000256" key="2">
    <source>
        <dbReference type="ARBA" id="ARBA00022771"/>
    </source>
</evidence>
<evidence type="ECO:0000256" key="3">
    <source>
        <dbReference type="ARBA" id="ARBA00022833"/>
    </source>
</evidence>
<dbReference type="InterPro" id="IPR017907">
    <property type="entry name" value="Znf_RING_CS"/>
</dbReference>
<dbReference type="SUPFAM" id="SSF90229">
    <property type="entry name" value="CCCH zinc finger"/>
    <property type="match status" value="1"/>
</dbReference>
<evidence type="ECO:0000256" key="1">
    <source>
        <dbReference type="ARBA" id="ARBA00022723"/>
    </source>
</evidence>
<dbReference type="PROSITE" id="PS50103">
    <property type="entry name" value="ZF_C3H1"/>
    <property type="match status" value="1"/>
</dbReference>
<dbReference type="InterPro" id="IPR036855">
    <property type="entry name" value="Znf_CCCH_sf"/>
</dbReference>
<feature type="zinc finger region" description="C3H1-type" evidence="4">
    <location>
        <begin position="188"/>
        <end position="216"/>
    </location>
</feature>
<feature type="compositionally biased region" description="Basic and acidic residues" evidence="5">
    <location>
        <begin position="63"/>
        <end position="81"/>
    </location>
</feature>
<evidence type="ECO:0000256" key="5">
    <source>
        <dbReference type="SAM" id="MobiDB-lite"/>
    </source>
</evidence>
<dbReference type="Pfam" id="PF13920">
    <property type="entry name" value="zf-C3HC4_3"/>
    <property type="match status" value="1"/>
</dbReference>
<keyword evidence="3 4" id="KW-0862">Zinc</keyword>
<dbReference type="Gene3D" id="4.10.1000.10">
    <property type="entry name" value="Zinc finger, CCCH-type"/>
    <property type="match status" value="1"/>
</dbReference>
<dbReference type="CDD" id="cd16539">
    <property type="entry name" value="RING-HC_RNF113A_B"/>
    <property type="match status" value="1"/>
</dbReference>
<evidence type="ECO:0008006" key="10">
    <source>
        <dbReference type="Google" id="ProtNLM"/>
    </source>
</evidence>
<evidence type="ECO:0000313" key="8">
    <source>
        <dbReference type="EMBL" id="KAJ8389979.1"/>
    </source>
</evidence>
<dbReference type="InterPro" id="IPR000571">
    <property type="entry name" value="Znf_CCCH"/>
</dbReference>
<feature type="compositionally biased region" description="Basic and acidic residues" evidence="5">
    <location>
        <begin position="29"/>
        <end position="44"/>
    </location>
</feature>
<accession>A0AAD7RT98</accession>
<dbReference type="GO" id="GO:0005684">
    <property type="term" value="C:U2-type spliceosomal complex"/>
    <property type="evidence" value="ECO:0007669"/>
    <property type="project" value="TreeGrafter"/>
</dbReference>
<dbReference type="PANTHER" id="PTHR12930:SF0">
    <property type="entry name" value="RING FINGER PROTEIN 113B"/>
    <property type="match status" value="1"/>
</dbReference>
<dbReference type="PANTHER" id="PTHR12930">
    <property type="entry name" value="ZINC FINGER PROTEIN 183"/>
    <property type="match status" value="1"/>
</dbReference>
<organism evidence="8 9">
    <name type="scientific">Aldrovandia affinis</name>
    <dbReference type="NCBI Taxonomy" id="143900"/>
    <lineage>
        <taxon>Eukaryota</taxon>
        <taxon>Metazoa</taxon>
        <taxon>Chordata</taxon>
        <taxon>Craniata</taxon>
        <taxon>Vertebrata</taxon>
        <taxon>Euteleostomi</taxon>
        <taxon>Actinopterygii</taxon>
        <taxon>Neopterygii</taxon>
        <taxon>Teleostei</taxon>
        <taxon>Notacanthiformes</taxon>
        <taxon>Halosauridae</taxon>
        <taxon>Aldrovandia</taxon>
    </lineage>
</organism>
<dbReference type="SMART" id="SM00184">
    <property type="entry name" value="RING"/>
    <property type="match status" value="1"/>
</dbReference>
<dbReference type="PROSITE" id="PS50089">
    <property type="entry name" value="ZF_RING_2"/>
    <property type="match status" value="1"/>
</dbReference>
<evidence type="ECO:0000259" key="7">
    <source>
        <dbReference type="PROSITE" id="PS50103"/>
    </source>
</evidence>
<dbReference type="SUPFAM" id="SSF57850">
    <property type="entry name" value="RING/U-box"/>
    <property type="match status" value="1"/>
</dbReference>
<dbReference type="GO" id="GO:0034247">
    <property type="term" value="P:snoRNA splicing"/>
    <property type="evidence" value="ECO:0007669"/>
    <property type="project" value="TreeGrafter"/>
</dbReference>
<comment type="caution">
    <text evidence="8">The sequence shown here is derived from an EMBL/GenBank/DDBJ whole genome shotgun (WGS) entry which is preliminary data.</text>
</comment>
<evidence type="ECO:0000313" key="9">
    <source>
        <dbReference type="Proteomes" id="UP001221898"/>
    </source>
</evidence>